<dbReference type="PROSITE" id="PS50157">
    <property type="entry name" value="ZINC_FINGER_C2H2_2"/>
    <property type="match status" value="2"/>
</dbReference>
<keyword evidence="1" id="KW-0863">Zinc-finger</keyword>
<organism evidence="4 5">
    <name type="scientific">Trichogramma kaykai</name>
    <dbReference type="NCBI Taxonomy" id="54128"/>
    <lineage>
        <taxon>Eukaryota</taxon>
        <taxon>Metazoa</taxon>
        <taxon>Ecdysozoa</taxon>
        <taxon>Arthropoda</taxon>
        <taxon>Hexapoda</taxon>
        <taxon>Insecta</taxon>
        <taxon>Pterygota</taxon>
        <taxon>Neoptera</taxon>
        <taxon>Endopterygota</taxon>
        <taxon>Hymenoptera</taxon>
        <taxon>Apocrita</taxon>
        <taxon>Proctotrupomorpha</taxon>
        <taxon>Chalcidoidea</taxon>
        <taxon>Trichogrammatidae</taxon>
        <taxon>Trichogramma</taxon>
    </lineage>
</organism>
<dbReference type="GO" id="GO:0008270">
    <property type="term" value="F:zinc ion binding"/>
    <property type="evidence" value="ECO:0007669"/>
    <property type="project" value="UniProtKB-KW"/>
</dbReference>
<feature type="region of interest" description="Disordered" evidence="2">
    <location>
        <begin position="1"/>
        <end position="41"/>
    </location>
</feature>
<dbReference type="PROSITE" id="PS00028">
    <property type="entry name" value="ZINC_FINGER_C2H2_1"/>
    <property type="match status" value="2"/>
</dbReference>
<name>A0ABD2XPY3_9HYME</name>
<dbReference type="EMBL" id="JBJJXI010000018">
    <property type="protein sequence ID" value="KAL3406798.1"/>
    <property type="molecule type" value="Genomic_DNA"/>
</dbReference>
<feature type="compositionally biased region" description="Basic and acidic residues" evidence="2">
    <location>
        <begin position="12"/>
        <end position="41"/>
    </location>
</feature>
<evidence type="ECO:0000313" key="4">
    <source>
        <dbReference type="EMBL" id="KAL3406798.1"/>
    </source>
</evidence>
<dbReference type="InterPro" id="IPR036236">
    <property type="entry name" value="Znf_C2H2_sf"/>
</dbReference>
<proteinExistence type="predicted"/>
<accession>A0ABD2XPY3</accession>
<dbReference type="AlphaFoldDB" id="A0ABD2XPY3"/>
<feature type="domain" description="C2H2-type" evidence="3">
    <location>
        <begin position="217"/>
        <end position="244"/>
    </location>
</feature>
<keyword evidence="5" id="KW-1185">Reference proteome</keyword>
<evidence type="ECO:0000256" key="2">
    <source>
        <dbReference type="SAM" id="MobiDB-lite"/>
    </source>
</evidence>
<dbReference type="SMART" id="SM00355">
    <property type="entry name" value="ZnF_C2H2"/>
    <property type="match status" value="2"/>
</dbReference>
<sequence length="264" mass="30127">MESSGFFNCAHRVKEEPSDEPRVENNREKTEEKSDLRDPRENSSDILQICGVIRESELDGERKTVIEYENVKLDVNSSAVVEESSVEESYSYLDRELNDDVQIVFQDEDVKSEFYSSVVEKIAIHSPTHLQNAIDSHGRSDQSIIKVESMVEVKQDFFDDAEEESNLNPKLELVEQINIDTADDRCITHSCDICGEDLLSKDYLEAHIHSVHRGVSRRCGNCGKIFALLSNLLMHVKTHGVNDARTLDKRGETFQRREKSLSPH</sequence>
<comment type="caution">
    <text evidence="4">The sequence shown here is derived from an EMBL/GenBank/DDBJ whole genome shotgun (WGS) entry which is preliminary data.</text>
</comment>
<dbReference type="Pfam" id="PF00096">
    <property type="entry name" value="zf-C2H2"/>
    <property type="match status" value="1"/>
</dbReference>
<feature type="domain" description="C2H2-type" evidence="3">
    <location>
        <begin position="189"/>
        <end position="217"/>
    </location>
</feature>
<evidence type="ECO:0000256" key="1">
    <source>
        <dbReference type="PROSITE-ProRule" id="PRU00042"/>
    </source>
</evidence>
<gene>
    <name evidence="4" type="ORF">TKK_000929</name>
</gene>
<evidence type="ECO:0000313" key="5">
    <source>
        <dbReference type="Proteomes" id="UP001627154"/>
    </source>
</evidence>
<dbReference type="SUPFAM" id="SSF57667">
    <property type="entry name" value="beta-beta-alpha zinc fingers"/>
    <property type="match status" value="1"/>
</dbReference>
<keyword evidence="1" id="KW-0862">Zinc</keyword>
<reference evidence="4 5" key="1">
    <citation type="journal article" date="2024" name="bioRxiv">
        <title>A reference genome for Trichogramma kaykai: A tiny desert-dwelling parasitoid wasp with competing sex-ratio distorters.</title>
        <authorList>
            <person name="Culotta J."/>
            <person name="Lindsey A.R."/>
        </authorList>
    </citation>
    <scope>NUCLEOTIDE SEQUENCE [LARGE SCALE GENOMIC DNA]</scope>
    <source>
        <strain evidence="4 5">KSX58</strain>
    </source>
</reference>
<dbReference type="Proteomes" id="UP001627154">
    <property type="component" value="Unassembled WGS sequence"/>
</dbReference>
<dbReference type="Gene3D" id="3.30.160.60">
    <property type="entry name" value="Classic Zinc Finger"/>
    <property type="match status" value="1"/>
</dbReference>
<evidence type="ECO:0000259" key="3">
    <source>
        <dbReference type="PROSITE" id="PS50157"/>
    </source>
</evidence>
<protein>
    <recommendedName>
        <fullName evidence="3">C2H2-type domain-containing protein</fullName>
    </recommendedName>
</protein>
<dbReference type="InterPro" id="IPR013087">
    <property type="entry name" value="Znf_C2H2_type"/>
</dbReference>
<keyword evidence="1" id="KW-0479">Metal-binding</keyword>